<dbReference type="CDD" id="cd17875">
    <property type="entry name" value="SRP54_G"/>
    <property type="match status" value="1"/>
</dbReference>
<dbReference type="InterPro" id="IPR003593">
    <property type="entry name" value="AAA+_ATPase"/>
</dbReference>
<comment type="subunit">
    <text evidence="12 15">Component of a signal recognition particle (SRP) complex that consists of a 7SL RNA molecule of 300 nucleotides and six protein subunits: SRP72, SRP68, SRP54, SRP19, SRP14 and SRP9.</text>
</comment>
<feature type="domain" description="SRP54-type proteins GTP-binding" evidence="16">
    <location>
        <begin position="269"/>
        <end position="282"/>
    </location>
</feature>
<evidence type="ECO:0000256" key="14">
    <source>
        <dbReference type="ARBA" id="ARBA00048157"/>
    </source>
</evidence>
<dbReference type="AlphaFoldDB" id="A0A803KWT6"/>
<comment type="subcellular location">
    <subcellularLocation>
        <location evidence="2 15">Cytoplasm</location>
    </subcellularLocation>
    <subcellularLocation>
        <location evidence="1 15">Endoplasmic reticulum</location>
    </subcellularLocation>
</comment>
<dbReference type="InterPro" id="IPR036225">
    <property type="entry name" value="SRP/SRP_N"/>
</dbReference>
<accession>A0A803KWT6</accession>
<dbReference type="Proteomes" id="UP000596660">
    <property type="component" value="Unplaced"/>
</dbReference>
<dbReference type="Pfam" id="PF02881">
    <property type="entry name" value="SRP54_N"/>
    <property type="match status" value="1"/>
</dbReference>
<evidence type="ECO:0000256" key="15">
    <source>
        <dbReference type="RuleBase" id="RU364034"/>
    </source>
</evidence>
<keyword evidence="10 15" id="KW-0733">Signal recognition particle</keyword>
<dbReference type="SMART" id="SM00382">
    <property type="entry name" value="AAA"/>
    <property type="match status" value="1"/>
</dbReference>
<keyword evidence="5 15" id="KW-0547">Nucleotide-binding</keyword>
<organism evidence="17 18">
    <name type="scientific">Chenopodium quinoa</name>
    <name type="common">Quinoa</name>
    <dbReference type="NCBI Taxonomy" id="63459"/>
    <lineage>
        <taxon>Eukaryota</taxon>
        <taxon>Viridiplantae</taxon>
        <taxon>Streptophyta</taxon>
        <taxon>Embryophyta</taxon>
        <taxon>Tracheophyta</taxon>
        <taxon>Spermatophyta</taxon>
        <taxon>Magnoliopsida</taxon>
        <taxon>eudicotyledons</taxon>
        <taxon>Gunneridae</taxon>
        <taxon>Pentapetalae</taxon>
        <taxon>Caryophyllales</taxon>
        <taxon>Chenopodiaceae</taxon>
        <taxon>Chenopodioideae</taxon>
        <taxon>Atripliceae</taxon>
        <taxon>Chenopodium</taxon>
    </lineage>
</organism>
<evidence type="ECO:0000256" key="7">
    <source>
        <dbReference type="ARBA" id="ARBA00022824"/>
    </source>
</evidence>
<keyword evidence="7 15" id="KW-0256">Endoplasmic reticulum</keyword>
<dbReference type="SMART" id="SM00963">
    <property type="entry name" value="SRP54_N"/>
    <property type="match status" value="1"/>
</dbReference>
<keyword evidence="4 15" id="KW-0963">Cytoplasm</keyword>
<dbReference type="SUPFAM" id="SSF47364">
    <property type="entry name" value="Domain of the SRP/SRP receptor G-proteins"/>
    <property type="match status" value="1"/>
</dbReference>
<evidence type="ECO:0000256" key="8">
    <source>
        <dbReference type="ARBA" id="ARBA00022884"/>
    </source>
</evidence>
<dbReference type="GO" id="GO:0005786">
    <property type="term" value="C:signal recognition particle, endoplasmic reticulum targeting"/>
    <property type="evidence" value="ECO:0007669"/>
    <property type="project" value="UniProtKB-UniRule"/>
</dbReference>
<keyword evidence="9 15" id="KW-0342">GTP-binding</keyword>
<dbReference type="GO" id="GO:0003924">
    <property type="term" value="F:GTPase activity"/>
    <property type="evidence" value="ECO:0007669"/>
    <property type="project" value="UniProtKB-UniRule"/>
</dbReference>
<dbReference type="Pfam" id="PF00448">
    <property type="entry name" value="SRP54"/>
    <property type="match status" value="1"/>
</dbReference>
<comment type="function">
    <text evidence="13 15">Component of the signal recognition particle (SRP) complex, a ribonucleoprotein complex that mediates the cotranslational targeting of secretory and membrane proteins to the endoplasmic reticulum (ER). As part of the SRP complex, associates with the SRP receptor (SR) component SRPRA to target secretory proteins to the endoplasmic reticulum membrane. Binds to the signal sequence of presecretory proteins when they emerge from the ribosomes. Displays basal GTPase activity, and stimulates reciprocal GTPase activation of the SR subunit SRPRA. Forms a guanosine 5'-triphosphate (GTP)-dependent complex with the SR subunit SRPRA. SR compaction and GTPase mediated rearrangement of SR drive SRP-mediated cotranslational protein translocation into the ER. Requires the presence of SRP9/SRP14 and/or SRP19 to stably interact with RNA.</text>
</comment>
<dbReference type="GO" id="GO:0006616">
    <property type="term" value="P:SRP-dependent cotranslational protein targeting to membrane, translocation"/>
    <property type="evidence" value="ECO:0007669"/>
    <property type="project" value="TreeGrafter"/>
</dbReference>
<proteinExistence type="inferred from homology"/>
<dbReference type="Gene3D" id="1.10.260.30">
    <property type="entry name" value="Signal recognition particle, SRP54 subunit, M-domain"/>
    <property type="match status" value="1"/>
</dbReference>
<dbReference type="InterPro" id="IPR006325">
    <property type="entry name" value="SRP54_euk"/>
</dbReference>
<dbReference type="PANTHER" id="PTHR11564">
    <property type="entry name" value="SIGNAL RECOGNITION PARTICLE 54K PROTEIN SRP54"/>
    <property type="match status" value="1"/>
</dbReference>
<evidence type="ECO:0000256" key="10">
    <source>
        <dbReference type="ARBA" id="ARBA00023135"/>
    </source>
</evidence>
<evidence type="ECO:0000256" key="12">
    <source>
        <dbReference type="ARBA" id="ARBA00034796"/>
    </source>
</evidence>
<keyword evidence="6" id="KW-0378">Hydrolase</keyword>
<evidence type="ECO:0000259" key="16">
    <source>
        <dbReference type="PROSITE" id="PS00300"/>
    </source>
</evidence>
<dbReference type="Gene3D" id="1.20.120.140">
    <property type="entry name" value="Signal recognition particle SRP54, nucleotide-binding domain"/>
    <property type="match status" value="1"/>
</dbReference>
<dbReference type="SMR" id="A0A803KWT6"/>
<dbReference type="NCBIfam" id="TIGR01425">
    <property type="entry name" value="SRP54_euk"/>
    <property type="match status" value="1"/>
</dbReference>
<dbReference type="GO" id="GO:0005829">
    <property type="term" value="C:cytosol"/>
    <property type="evidence" value="ECO:0007669"/>
    <property type="project" value="TreeGrafter"/>
</dbReference>
<evidence type="ECO:0000256" key="9">
    <source>
        <dbReference type="ARBA" id="ARBA00023134"/>
    </source>
</evidence>
<dbReference type="HAMAP" id="MF_00306">
    <property type="entry name" value="SRP54"/>
    <property type="match status" value="1"/>
</dbReference>
<dbReference type="FunFam" id="3.40.50.300:FF:000022">
    <property type="entry name" value="Signal recognition particle 54 kDa subunit"/>
    <property type="match status" value="1"/>
</dbReference>
<protein>
    <recommendedName>
        <fullName evidence="15">Signal recognition particle 54 kDa protein</fullName>
    </recommendedName>
</protein>
<dbReference type="InterPro" id="IPR022941">
    <property type="entry name" value="SRP54"/>
</dbReference>
<keyword evidence="18" id="KW-1185">Reference proteome</keyword>
<dbReference type="PROSITE" id="PS00300">
    <property type="entry name" value="SRP54"/>
    <property type="match status" value="1"/>
</dbReference>
<evidence type="ECO:0000256" key="2">
    <source>
        <dbReference type="ARBA" id="ARBA00004496"/>
    </source>
</evidence>
<reference evidence="17" key="2">
    <citation type="submission" date="2021-03" db="UniProtKB">
        <authorList>
            <consortium name="EnsemblPlants"/>
        </authorList>
    </citation>
    <scope>IDENTIFICATION</scope>
</reference>
<comment type="similarity">
    <text evidence="3 15">Belongs to the GTP-binding SRP family. SRP54 subfamily.</text>
</comment>
<evidence type="ECO:0000256" key="6">
    <source>
        <dbReference type="ARBA" id="ARBA00022801"/>
    </source>
</evidence>
<evidence type="ECO:0000256" key="1">
    <source>
        <dbReference type="ARBA" id="ARBA00004240"/>
    </source>
</evidence>
<dbReference type="EnsemblPlants" id="AUR62003494-RA">
    <property type="protein sequence ID" value="AUR62003494-RA:cds"/>
    <property type="gene ID" value="AUR62003494"/>
</dbReference>
<dbReference type="InterPro" id="IPR042101">
    <property type="entry name" value="SRP54_N_sf"/>
</dbReference>
<evidence type="ECO:0000313" key="18">
    <source>
        <dbReference type="Proteomes" id="UP000596660"/>
    </source>
</evidence>
<evidence type="ECO:0000256" key="11">
    <source>
        <dbReference type="ARBA" id="ARBA00023274"/>
    </source>
</evidence>
<dbReference type="PANTHER" id="PTHR11564:SF5">
    <property type="entry name" value="SIGNAL RECOGNITION PARTICLE SUBUNIT SRP54"/>
    <property type="match status" value="1"/>
</dbReference>
<keyword evidence="11 15" id="KW-0687">Ribonucleoprotein</keyword>
<dbReference type="GO" id="GO:0030942">
    <property type="term" value="F:endoplasmic reticulum signal peptide binding"/>
    <property type="evidence" value="ECO:0007669"/>
    <property type="project" value="TreeGrafter"/>
</dbReference>
<sequence>MVLAELGGCISNALRKLNNSSVIDKKELGKCLNEITHALRDADVNFEFINRHINNIKNNINFDHLSEGLNKRKIIEQAVFNELCSLLNSEKPSFTPRKGKPSIVMFVGLQGSGKTTTCTKYARHHKKNGWNPALICADTFRAGAFDQLKQNATKAKIPLYGSYTELDPVKVAVEGVERLKKEVYDLIIIDTSGRHKQEASLFEEMRQLEQATKPDVVIFVMDSSIGQSAFDQAQAFKQSVDVGAVIITKLDGHAKGGGALSAVAATDSPVIFIGTGEHMDDFEEFNTQSFVLRLLGMSDLPGFMKKINGVVISKDEKSKQAQDLSKGKFTFRMMYEQLQNILNMGPMSPLLSMLPGFKSDFMPKTKEKDAQAKIKRYMTILDSMTNKELDCKKDMCKSRIMRVARGVGLQVKEVTKLLEEYKRLAKMFSKVKTLNTPHMLKRMGGLQGLMKTLQT</sequence>
<dbReference type="InterPro" id="IPR000897">
    <property type="entry name" value="SRP54_GTPase_dom"/>
</dbReference>
<name>A0A803KWT6_CHEQI</name>
<dbReference type="Gene3D" id="3.40.50.300">
    <property type="entry name" value="P-loop containing nucleotide triphosphate hydrolases"/>
    <property type="match status" value="1"/>
</dbReference>
<dbReference type="InterPro" id="IPR013822">
    <property type="entry name" value="Signal_recog_particl_SRP54_hlx"/>
</dbReference>
<dbReference type="GO" id="GO:0005783">
    <property type="term" value="C:endoplasmic reticulum"/>
    <property type="evidence" value="ECO:0007669"/>
    <property type="project" value="UniProtKB-SubCell"/>
</dbReference>
<comment type="catalytic activity">
    <reaction evidence="14">
        <text>GTP + H2O = GDP + phosphate + H(+)</text>
        <dbReference type="Rhea" id="RHEA:19669"/>
        <dbReference type="ChEBI" id="CHEBI:15377"/>
        <dbReference type="ChEBI" id="CHEBI:15378"/>
        <dbReference type="ChEBI" id="CHEBI:37565"/>
        <dbReference type="ChEBI" id="CHEBI:43474"/>
        <dbReference type="ChEBI" id="CHEBI:58189"/>
        <dbReference type="EC" id="3.6.5.4"/>
    </reaction>
    <physiologicalReaction direction="left-to-right" evidence="14">
        <dbReference type="Rhea" id="RHEA:19670"/>
    </physiologicalReaction>
</comment>
<comment type="domain">
    <text evidence="15">The NG domain, also named G domain, is a special guanosine triphosphatase (GTPase) domain, which binds GTP and forms a guanosine 5'-triphosphate (GTP)-dependent complex with a homologous NG domain in the SRP receptor subunit SRPRA. The two NG domains undergo cooperative rearrangements upon their assembly, which culminate in the reciprocal activation of the GTPase activity of one another. SRP receptor compaction upon binding with cargo-loaded SRP and GTPase rearrangement drive SRP-mediated cotranslational protein translocation into the ER.</text>
</comment>
<reference evidence="17" key="1">
    <citation type="journal article" date="2017" name="Nature">
        <title>The genome of Chenopodium quinoa.</title>
        <authorList>
            <person name="Jarvis D.E."/>
            <person name="Ho Y.S."/>
            <person name="Lightfoot D.J."/>
            <person name="Schmoeckel S.M."/>
            <person name="Li B."/>
            <person name="Borm T.J.A."/>
            <person name="Ohyanagi H."/>
            <person name="Mineta K."/>
            <person name="Michell C.T."/>
            <person name="Saber N."/>
            <person name="Kharbatia N.M."/>
            <person name="Rupper R.R."/>
            <person name="Sharp A.R."/>
            <person name="Dally N."/>
            <person name="Boughton B.A."/>
            <person name="Woo Y.H."/>
            <person name="Gao G."/>
            <person name="Schijlen E.G.W.M."/>
            <person name="Guo X."/>
            <person name="Momin A.A."/>
            <person name="Negrao S."/>
            <person name="Al-Babili S."/>
            <person name="Gehring C."/>
            <person name="Roessner U."/>
            <person name="Jung C."/>
            <person name="Murphy K."/>
            <person name="Arold S.T."/>
            <person name="Gojobori T."/>
            <person name="van der Linden C.G."/>
            <person name="van Loo E.N."/>
            <person name="Jellen E.N."/>
            <person name="Maughan P.J."/>
            <person name="Tester M."/>
        </authorList>
    </citation>
    <scope>NUCLEOTIDE SEQUENCE [LARGE SCALE GENOMIC DNA]</scope>
    <source>
        <strain evidence="17">cv. PI 614886</strain>
    </source>
</reference>
<dbReference type="GO" id="GO:0008312">
    <property type="term" value="F:7S RNA binding"/>
    <property type="evidence" value="ECO:0007669"/>
    <property type="project" value="UniProtKB-UniRule"/>
</dbReference>
<evidence type="ECO:0000256" key="5">
    <source>
        <dbReference type="ARBA" id="ARBA00022741"/>
    </source>
</evidence>
<comment type="domain">
    <text evidence="15">The M domain binds the 7SL RNA in presence of SRP19 and binds the signal sequence of presecretory proteins.</text>
</comment>
<dbReference type="InterPro" id="IPR036891">
    <property type="entry name" value="Signal_recog_part_SRP54_M_sf"/>
</dbReference>
<dbReference type="InterPro" id="IPR027417">
    <property type="entry name" value="P-loop_NTPase"/>
</dbReference>
<evidence type="ECO:0000313" key="17">
    <source>
        <dbReference type="EnsemblPlants" id="AUR62003494-RA:cds"/>
    </source>
</evidence>
<evidence type="ECO:0000256" key="13">
    <source>
        <dbReference type="ARBA" id="ARBA00046020"/>
    </source>
</evidence>
<dbReference type="InterPro" id="IPR004125">
    <property type="entry name" value="Signal_recog_particle_SRP54_M"/>
</dbReference>
<dbReference type="SMART" id="SM00962">
    <property type="entry name" value="SRP54"/>
    <property type="match status" value="1"/>
</dbReference>
<evidence type="ECO:0000256" key="3">
    <source>
        <dbReference type="ARBA" id="ARBA00005450"/>
    </source>
</evidence>
<evidence type="ECO:0000256" key="4">
    <source>
        <dbReference type="ARBA" id="ARBA00022490"/>
    </source>
</evidence>
<dbReference type="Pfam" id="PF02978">
    <property type="entry name" value="SRP_SPB"/>
    <property type="match status" value="1"/>
</dbReference>
<dbReference type="GO" id="GO:0005525">
    <property type="term" value="F:GTP binding"/>
    <property type="evidence" value="ECO:0007669"/>
    <property type="project" value="UniProtKB-UniRule"/>
</dbReference>
<dbReference type="SUPFAM" id="SSF52540">
    <property type="entry name" value="P-loop containing nucleoside triphosphate hydrolases"/>
    <property type="match status" value="1"/>
</dbReference>
<dbReference type="Gramene" id="AUR62003494-RA">
    <property type="protein sequence ID" value="AUR62003494-RA:cds"/>
    <property type="gene ID" value="AUR62003494"/>
</dbReference>
<keyword evidence="8 15" id="KW-0694">RNA-binding</keyword>
<dbReference type="SUPFAM" id="SSF47446">
    <property type="entry name" value="Signal peptide-binding domain"/>
    <property type="match status" value="1"/>
</dbReference>